<evidence type="ECO:0000256" key="4">
    <source>
        <dbReference type="ARBA" id="ARBA00022737"/>
    </source>
</evidence>
<comment type="cofactor">
    <cofactor evidence="9">
        <name>Zn(2+)</name>
        <dbReference type="ChEBI" id="CHEBI:29105"/>
    </cofactor>
    <text evidence="9">Binds 2 Zn(2+) ions per monomer.</text>
</comment>
<evidence type="ECO:0000256" key="2">
    <source>
        <dbReference type="ARBA" id="ARBA00022705"/>
    </source>
</evidence>
<dbReference type="InterPro" id="IPR001305">
    <property type="entry name" value="HSP_DnaJ_Cys-rich_dom"/>
</dbReference>
<evidence type="ECO:0000256" key="6">
    <source>
        <dbReference type="ARBA" id="ARBA00022833"/>
    </source>
</evidence>
<accession>A0A1M7ZIG7</accession>
<dbReference type="InterPro" id="IPR001623">
    <property type="entry name" value="DnaJ_domain"/>
</dbReference>
<evidence type="ECO:0000256" key="7">
    <source>
        <dbReference type="ARBA" id="ARBA00023016"/>
    </source>
</evidence>
<evidence type="ECO:0000256" key="3">
    <source>
        <dbReference type="ARBA" id="ARBA00022723"/>
    </source>
</evidence>
<evidence type="ECO:0000256" key="1">
    <source>
        <dbReference type="ARBA" id="ARBA00022490"/>
    </source>
</evidence>
<comment type="subcellular location">
    <subcellularLocation>
        <location evidence="9">Cytoplasm</location>
    </subcellularLocation>
</comment>
<comment type="subunit">
    <text evidence="9">Homodimer.</text>
</comment>
<dbReference type="EMBL" id="FRXN01000006">
    <property type="protein sequence ID" value="SHO64673.1"/>
    <property type="molecule type" value="Genomic_DNA"/>
</dbReference>
<dbReference type="AlphaFoldDB" id="A0A1M7ZIG7"/>
<name>A0A1M7ZIG7_9BACT</name>
<keyword evidence="8 9" id="KW-0143">Chaperone</keyword>
<comment type="similarity">
    <text evidence="9">Belongs to the DnaJ family.</text>
</comment>
<evidence type="ECO:0000259" key="10">
    <source>
        <dbReference type="PROSITE" id="PS50076"/>
    </source>
</evidence>
<comment type="caution">
    <text evidence="9">Lacks conserved residue(s) required for the propagation of feature annotation.</text>
</comment>
<evidence type="ECO:0000313" key="11">
    <source>
        <dbReference type="EMBL" id="SHO64673.1"/>
    </source>
</evidence>
<dbReference type="SUPFAM" id="SSF46565">
    <property type="entry name" value="Chaperone J-domain"/>
    <property type="match status" value="1"/>
</dbReference>
<dbReference type="NCBIfam" id="NF008035">
    <property type="entry name" value="PRK10767.1"/>
    <property type="match status" value="1"/>
</dbReference>
<evidence type="ECO:0000256" key="5">
    <source>
        <dbReference type="ARBA" id="ARBA00022771"/>
    </source>
</evidence>
<reference evidence="12" key="1">
    <citation type="submission" date="2016-12" db="EMBL/GenBank/DDBJ databases">
        <authorList>
            <person name="Varghese N."/>
            <person name="Submissions S."/>
        </authorList>
    </citation>
    <scope>NUCLEOTIDE SEQUENCE [LARGE SCALE GENOMIC DNA]</scope>
    <source>
        <strain evidence="12">DSM 25035</strain>
    </source>
</reference>
<evidence type="ECO:0000256" key="9">
    <source>
        <dbReference type="HAMAP-Rule" id="MF_01152"/>
    </source>
</evidence>
<feature type="binding site" evidence="9">
    <location>
        <position position="158"/>
    </location>
    <ligand>
        <name>Zn(2+)</name>
        <dbReference type="ChEBI" id="CHEBI:29105"/>
        <label>2</label>
    </ligand>
</feature>
<dbReference type="Gene3D" id="2.10.230.10">
    <property type="entry name" value="Heat shock protein DnaJ, cysteine-rich domain"/>
    <property type="match status" value="1"/>
</dbReference>
<dbReference type="Gene3D" id="1.10.287.110">
    <property type="entry name" value="DnaJ domain"/>
    <property type="match status" value="1"/>
</dbReference>
<dbReference type="PANTHER" id="PTHR43096:SF48">
    <property type="entry name" value="CHAPERONE PROTEIN DNAJ"/>
    <property type="match status" value="1"/>
</dbReference>
<dbReference type="SMART" id="SM00271">
    <property type="entry name" value="DnaJ"/>
    <property type="match status" value="1"/>
</dbReference>
<dbReference type="GO" id="GO:0006260">
    <property type="term" value="P:DNA replication"/>
    <property type="evidence" value="ECO:0007669"/>
    <property type="project" value="UniProtKB-KW"/>
</dbReference>
<keyword evidence="7 9" id="KW-0346">Stress response</keyword>
<comment type="domain">
    <text evidence="9">The J domain is necessary and sufficient to stimulate DnaK ATPase activity. Zinc center 1 plays an important role in the autonomous, DnaK-independent chaperone activity of DnaJ. Zinc center 2 is essential for interaction with DnaK and for DnaJ activity.</text>
</comment>
<dbReference type="PROSITE" id="PS50076">
    <property type="entry name" value="DNAJ_2"/>
    <property type="match status" value="1"/>
</dbReference>
<keyword evidence="3 9" id="KW-0479">Metal-binding</keyword>
<dbReference type="InterPro" id="IPR008971">
    <property type="entry name" value="HSP40/DnaJ_pept-bd"/>
</dbReference>
<keyword evidence="12" id="KW-1185">Reference proteome</keyword>
<dbReference type="CDD" id="cd10747">
    <property type="entry name" value="DnaJ_C"/>
    <property type="match status" value="1"/>
</dbReference>
<dbReference type="STRING" id="1073327.SAMN04488108_3577"/>
<keyword evidence="1 9" id="KW-0963">Cytoplasm</keyword>
<sequence length="369" mass="39696">MAKRDYYEILGVSKSASADEIKKAYRKLAIQYHPDKNPDNPEAEDKFKEAAEAYEVLSNQEKRQRYDQFGHQGLGGNGGFGGAGMNMDDIFSQFGDIFGGGGFSSFFGGGGGGGRRTKKGTNLRVKLKLNLQEIANGVEKKIKVKRHIIAPGVTFKSCSTCNGSGQIKKVVNTMLGQMVSASTCGVCGGSGQIVDKKPAEADAKGLIVKEEIIPINIPGGVAEGMQLSMSGKGNEIPGGIPGDLLIVIEEIEDEVLQRDGNNVVFDLYVSFVDAALGASIEVPTIDGKVKIKIDPGTQSGKVLRLKGKGIKDINGYSKGDQLIMVNVWTPTQLSKEEKQALENLRSSENFKPDPGNGDKSFFDKMKEFF</sequence>
<dbReference type="Gene3D" id="2.60.260.20">
    <property type="entry name" value="Urease metallochaperone UreE, N-terminal domain"/>
    <property type="match status" value="2"/>
</dbReference>
<dbReference type="GO" id="GO:0005524">
    <property type="term" value="F:ATP binding"/>
    <property type="evidence" value="ECO:0007669"/>
    <property type="project" value="InterPro"/>
</dbReference>
<dbReference type="Pfam" id="PF01556">
    <property type="entry name" value="DnaJ_C"/>
    <property type="match status" value="1"/>
</dbReference>
<dbReference type="InterPro" id="IPR002939">
    <property type="entry name" value="DnaJ_C"/>
</dbReference>
<dbReference type="FunFam" id="2.60.260.20:FF:000005">
    <property type="entry name" value="Chaperone protein dnaJ 1, mitochondrial"/>
    <property type="match status" value="1"/>
</dbReference>
<dbReference type="SUPFAM" id="SSF49493">
    <property type="entry name" value="HSP40/DnaJ peptide-binding domain"/>
    <property type="match status" value="2"/>
</dbReference>
<feature type="domain" description="J" evidence="10">
    <location>
        <begin position="5"/>
        <end position="70"/>
    </location>
</feature>
<dbReference type="Proteomes" id="UP000184609">
    <property type="component" value="Unassembled WGS sequence"/>
</dbReference>
<dbReference type="GO" id="GO:0005737">
    <property type="term" value="C:cytoplasm"/>
    <property type="evidence" value="ECO:0007669"/>
    <property type="project" value="UniProtKB-SubCell"/>
</dbReference>
<organism evidence="11 12">
    <name type="scientific">Algoriphagus zhangzhouensis</name>
    <dbReference type="NCBI Taxonomy" id="1073327"/>
    <lineage>
        <taxon>Bacteria</taxon>
        <taxon>Pseudomonadati</taxon>
        <taxon>Bacteroidota</taxon>
        <taxon>Cytophagia</taxon>
        <taxon>Cytophagales</taxon>
        <taxon>Cyclobacteriaceae</taxon>
        <taxon>Algoriphagus</taxon>
    </lineage>
</organism>
<dbReference type="HAMAP" id="MF_01152">
    <property type="entry name" value="DnaJ"/>
    <property type="match status" value="1"/>
</dbReference>
<protein>
    <recommendedName>
        <fullName evidence="9">Chaperone protein DnaJ</fullName>
    </recommendedName>
</protein>
<dbReference type="InterPro" id="IPR036869">
    <property type="entry name" value="J_dom_sf"/>
</dbReference>
<keyword evidence="5" id="KW-0863">Zinc-finger</keyword>
<dbReference type="CDD" id="cd06257">
    <property type="entry name" value="DnaJ"/>
    <property type="match status" value="1"/>
</dbReference>
<dbReference type="GO" id="GO:0051082">
    <property type="term" value="F:unfolded protein binding"/>
    <property type="evidence" value="ECO:0007669"/>
    <property type="project" value="UniProtKB-UniRule"/>
</dbReference>
<feature type="binding site" evidence="9">
    <location>
        <position position="161"/>
    </location>
    <ligand>
        <name>Zn(2+)</name>
        <dbReference type="ChEBI" id="CHEBI:29105"/>
        <label>2</label>
    </ligand>
</feature>
<dbReference type="InterPro" id="IPR036410">
    <property type="entry name" value="HSP_DnaJ_Cys-rich_dom_sf"/>
</dbReference>
<dbReference type="SUPFAM" id="SSF57938">
    <property type="entry name" value="DnaJ/Hsp40 cysteine-rich domain"/>
    <property type="match status" value="1"/>
</dbReference>
<dbReference type="GO" id="GO:0042026">
    <property type="term" value="P:protein refolding"/>
    <property type="evidence" value="ECO:0007669"/>
    <property type="project" value="TreeGrafter"/>
</dbReference>
<evidence type="ECO:0000313" key="12">
    <source>
        <dbReference type="Proteomes" id="UP000184609"/>
    </source>
</evidence>
<gene>
    <name evidence="9" type="primary">dnaJ</name>
    <name evidence="11" type="ORF">SAMN04488108_3577</name>
</gene>
<keyword evidence="4 9" id="KW-0677">Repeat</keyword>
<dbReference type="Pfam" id="PF00684">
    <property type="entry name" value="DnaJ_CXXCXGXG"/>
    <property type="match status" value="1"/>
</dbReference>
<dbReference type="PANTHER" id="PTHR43096">
    <property type="entry name" value="DNAJ HOMOLOG 1, MITOCHONDRIAL-RELATED"/>
    <property type="match status" value="1"/>
</dbReference>
<dbReference type="InterPro" id="IPR018253">
    <property type="entry name" value="DnaJ_domain_CS"/>
</dbReference>
<dbReference type="RefSeq" id="WP_073573191.1">
    <property type="nucleotide sequence ID" value="NZ_FRXN01000006.1"/>
</dbReference>
<dbReference type="GO" id="GO:0031072">
    <property type="term" value="F:heat shock protein binding"/>
    <property type="evidence" value="ECO:0007669"/>
    <property type="project" value="InterPro"/>
</dbReference>
<proteinExistence type="inferred from homology"/>
<dbReference type="OrthoDB" id="9779889at2"/>
<keyword evidence="6 9" id="KW-0862">Zinc</keyword>
<dbReference type="PROSITE" id="PS00636">
    <property type="entry name" value="DNAJ_1"/>
    <property type="match status" value="1"/>
</dbReference>
<dbReference type="InterPro" id="IPR012724">
    <property type="entry name" value="DnaJ"/>
</dbReference>
<dbReference type="Pfam" id="PF00226">
    <property type="entry name" value="DnaJ"/>
    <property type="match status" value="1"/>
</dbReference>
<dbReference type="CDD" id="cd10719">
    <property type="entry name" value="DnaJ_zf"/>
    <property type="match status" value="1"/>
</dbReference>
<comment type="function">
    <text evidence="9">Participates actively in the response to hyperosmotic and heat shock by preventing the aggregation of stress-denatured proteins and by disaggregating proteins, also in an autonomous, DnaK-independent fashion. Unfolded proteins bind initially to DnaJ; upon interaction with the DnaJ-bound protein, DnaK hydrolyzes its bound ATP, resulting in the formation of a stable complex. GrpE releases ADP from DnaK; ATP binding to DnaK triggers the release of the substrate protein, thus completing the reaction cycle. Several rounds of ATP-dependent interactions between DnaJ, DnaK and GrpE are required for fully efficient folding. Also involved, together with DnaK and GrpE, in the DNA replication of plasmids through activation of initiation proteins.</text>
</comment>
<evidence type="ECO:0000256" key="8">
    <source>
        <dbReference type="ARBA" id="ARBA00023186"/>
    </source>
</evidence>
<dbReference type="GO" id="GO:0009408">
    <property type="term" value="P:response to heat"/>
    <property type="evidence" value="ECO:0007669"/>
    <property type="project" value="InterPro"/>
</dbReference>
<feature type="binding site" evidence="9">
    <location>
        <position position="184"/>
    </location>
    <ligand>
        <name>Zn(2+)</name>
        <dbReference type="ChEBI" id="CHEBI:29105"/>
        <label>2</label>
    </ligand>
</feature>
<dbReference type="GO" id="GO:0008270">
    <property type="term" value="F:zinc ion binding"/>
    <property type="evidence" value="ECO:0007669"/>
    <property type="project" value="UniProtKB-UniRule"/>
</dbReference>
<feature type="binding site" evidence="9">
    <location>
        <position position="187"/>
    </location>
    <ligand>
        <name>Zn(2+)</name>
        <dbReference type="ChEBI" id="CHEBI:29105"/>
        <label>2</label>
    </ligand>
</feature>
<dbReference type="FunFam" id="1.10.287.110:FF:000034">
    <property type="entry name" value="Chaperone protein DnaJ"/>
    <property type="match status" value="1"/>
</dbReference>
<keyword evidence="2 9" id="KW-0235">DNA replication</keyword>
<dbReference type="PRINTS" id="PR00625">
    <property type="entry name" value="JDOMAIN"/>
</dbReference>